<organism evidence="1 2">
    <name type="scientific">Colwellia marinimaniae</name>
    <dbReference type="NCBI Taxonomy" id="1513592"/>
    <lineage>
        <taxon>Bacteria</taxon>
        <taxon>Pseudomonadati</taxon>
        <taxon>Pseudomonadota</taxon>
        <taxon>Gammaproteobacteria</taxon>
        <taxon>Alteromonadales</taxon>
        <taxon>Colwelliaceae</taxon>
        <taxon>Colwellia</taxon>
    </lineage>
</organism>
<protein>
    <submittedName>
        <fullName evidence="1">Uncharacterized protein</fullName>
    </submittedName>
</protein>
<reference evidence="1 2" key="1">
    <citation type="submission" date="2017-06" db="EMBL/GenBank/DDBJ databases">
        <title>Whole Genome Sequences of Colwellia marinimaniae MTCD1.</title>
        <authorList>
            <person name="Kusumoto H."/>
            <person name="Inoue M."/>
            <person name="Tanikawa K."/>
            <person name="Maeji H."/>
            <person name="Cameron J.H."/>
            <person name="Bartlett D.H."/>
        </authorList>
    </citation>
    <scope>NUCLEOTIDE SEQUENCE [LARGE SCALE GENOMIC DNA]</scope>
    <source>
        <strain evidence="1 2">MTCD1</strain>
    </source>
</reference>
<dbReference type="Proteomes" id="UP000197068">
    <property type="component" value="Unassembled WGS sequence"/>
</dbReference>
<keyword evidence="2" id="KW-1185">Reference proteome</keyword>
<accession>A0ABQ0MXP3</accession>
<comment type="caution">
    <text evidence="1">The sequence shown here is derived from an EMBL/GenBank/DDBJ whole genome shotgun (WGS) entry which is preliminary data.</text>
</comment>
<name>A0ABQ0MXP3_9GAMM</name>
<evidence type="ECO:0000313" key="2">
    <source>
        <dbReference type="Proteomes" id="UP000197068"/>
    </source>
</evidence>
<dbReference type="EMBL" id="BDQM01000025">
    <property type="protein sequence ID" value="GAW97093.1"/>
    <property type="molecule type" value="Genomic_DNA"/>
</dbReference>
<proteinExistence type="predicted"/>
<evidence type="ECO:0000313" key="1">
    <source>
        <dbReference type="EMBL" id="GAW97093.1"/>
    </source>
</evidence>
<sequence length="30" mass="3326">MATLAVAELMSEFMSEFNLQIEFASCAVNK</sequence>
<gene>
    <name evidence="1" type="ORF">MTCD1_02719</name>
</gene>